<accession>A0ABY2X328</accession>
<evidence type="ECO:0000259" key="1">
    <source>
        <dbReference type="Pfam" id="PF20056"/>
    </source>
</evidence>
<organism evidence="2 3">
    <name type="scientific">Ruegeria sediminis</name>
    <dbReference type="NCBI Taxonomy" id="2583820"/>
    <lineage>
        <taxon>Bacteria</taxon>
        <taxon>Pseudomonadati</taxon>
        <taxon>Pseudomonadota</taxon>
        <taxon>Alphaproteobacteria</taxon>
        <taxon>Rhodobacterales</taxon>
        <taxon>Roseobacteraceae</taxon>
        <taxon>Ruegeria</taxon>
    </lineage>
</organism>
<sequence>MPPLGKIMTHLRLVLGMGRATGTDIVAAHEEGRLSQEDWAGMVQTCRACEDAGGCRAWLDQNESVEDAPKSCANRARLAALRRKQKEDE</sequence>
<reference evidence="2 3" key="1">
    <citation type="submission" date="2019-05" db="EMBL/GenBank/DDBJ databases">
        <title>Ruegeria sp. nov., isolated from tidal flat.</title>
        <authorList>
            <person name="Kim W."/>
        </authorList>
    </citation>
    <scope>NUCLEOTIDE SEQUENCE [LARGE SCALE GENOMIC DNA]</scope>
    <source>
        <strain evidence="2 3">CAU 1488</strain>
    </source>
</reference>
<keyword evidence="3" id="KW-1185">Reference proteome</keyword>
<dbReference type="InterPro" id="IPR045601">
    <property type="entry name" value="DUF6455"/>
</dbReference>
<evidence type="ECO:0000313" key="2">
    <source>
        <dbReference type="EMBL" id="TMV09786.1"/>
    </source>
</evidence>
<dbReference type="EMBL" id="VCPD01000001">
    <property type="protein sequence ID" value="TMV09786.1"/>
    <property type="molecule type" value="Genomic_DNA"/>
</dbReference>
<dbReference type="RefSeq" id="WP_138839845.1">
    <property type="nucleotide sequence ID" value="NZ_VCPD01000001.1"/>
</dbReference>
<comment type="caution">
    <text evidence="2">The sequence shown here is derived from an EMBL/GenBank/DDBJ whole genome shotgun (WGS) entry which is preliminary data.</text>
</comment>
<name>A0ABY2X328_9RHOB</name>
<dbReference type="Proteomes" id="UP001193035">
    <property type="component" value="Unassembled WGS sequence"/>
</dbReference>
<evidence type="ECO:0000313" key="3">
    <source>
        <dbReference type="Proteomes" id="UP001193035"/>
    </source>
</evidence>
<proteinExistence type="predicted"/>
<feature type="domain" description="DUF6455" evidence="1">
    <location>
        <begin position="1"/>
        <end position="83"/>
    </location>
</feature>
<gene>
    <name evidence="2" type="ORF">FGK63_01580</name>
</gene>
<dbReference type="Pfam" id="PF20056">
    <property type="entry name" value="DUF6455"/>
    <property type="match status" value="1"/>
</dbReference>
<protein>
    <recommendedName>
        <fullName evidence="1">DUF6455 domain-containing protein</fullName>
    </recommendedName>
</protein>